<comment type="caution">
    <text evidence="1">The sequence shown here is derived from an EMBL/GenBank/DDBJ whole genome shotgun (WGS) entry which is preliminary data.</text>
</comment>
<organism evidence="1 2">
    <name type="scientific">Microterricola pindariensis</name>
    <dbReference type="NCBI Taxonomy" id="478010"/>
    <lineage>
        <taxon>Bacteria</taxon>
        <taxon>Bacillati</taxon>
        <taxon>Actinomycetota</taxon>
        <taxon>Actinomycetes</taxon>
        <taxon>Micrococcales</taxon>
        <taxon>Microbacteriaceae</taxon>
        <taxon>Microterricola</taxon>
    </lineage>
</organism>
<reference evidence="1 2" key="1">
    <citation type="journal article" date="2008" name="Int. J. Syst. Evol. Microbiol.">
        <title>Leifsonia pindariensis sp. nov., isolated from the Pindari glacier of the Indian Himalayas, and emended description of the genus Leifsonia.</title>
        <authorList>
            <person name="Reddy G.S."/>
            <person name="Prabagaran S.R."/>
            <person name="Shivaji S."/>
        </authorList>
    </citation>
    <scope>NUCLEOTIDE SEQUENCE [LARGE SCALE GENOMIC DNA]</scope>
    <source>
        <strain evidence="1 2">PON 10</strain>
    </source>
</reference>
<name>A0ABX5ARB4_9MICO</name>
<proteinExistence type="predicted"/>
<gene>
    <name evidence="1" type="ORF">GY24_16095</name>
</gene>
<evidence type="ECO:0000313" key="1">
    <source>
        <dbReference type="EMBL" id="PPL14513.1"/>
    </source>
</evidence>
<dbReference type="Proteomes" id="UP000237755">
    <property type="component" value="Unassembled WGS sequence"/>
</dbReference>
<dbReference type="RefSeq" id="WP_104477515.1">
    <property type="nucleotide sequence ID" value="NZ_MPZN01000090.1"/>
</dbReference>
<sequence length="155" mass="16534">MTTDAAAPLFATDEEALAAAEEAYAAYLAASDAITAQGDGNLDGIKSLVTPRYFAEISPAFERLVQKGFRTSGGAEFDSLSLLRHDIRADGTVLIQVYVCQDITEVSVVSGSGELEPILDRQNRLPLVISVVADPEAPGDLLVDRSEVWGGRDFC</sequence>
<dbReference type="EMBL" id="MPZN01000090">
    <property type="protein sequence ID" value="PPL14513.1"/>
    <property type="molecule type" value="Genomic_DNA"/>
</dbReference>
<keyword evidence="2" id="KW-1185">Reference proteome</keyword>
<protein>
    <submittedName>
        <fullName evidence="1">Uncharacterized protein</fullName>
    </submittedName>
</protein>
<accession>A0ABX5ARB4</accession>
<evidence type="ECO:0000313" key="2">
    <source>
        <dbReference type="Proteomes" id="UP000237755"/>
    </source>
</evidence>